<dbReference type="Gene3D" id="1.20.120.1910">
    <property type="entry name" value="Cysteine-tRNA ligase, C-terminal anti-codon recognition domain"/>
    <property type="match status" value="1"/>
</dbReference>
<feature type="binding site" evidence="12">
    <location>
        <position position="237"/>
    </location>
    <ligand>
        <name>Zn(2+)</name>
        <dbReference type="ChEBI" id="CHEBI:29105"/>
    </ligand>
</feature>
<keyword evidence="10 12" id="KW-0648">Protein biosynthesis</keyword>
<comment type="cofactor">
    <cofactor evidence="12">
        <name>Zn(2+)</name>
        <dbReference type="ChEBI" id="CHEBI:29105"/>
    </cofactor>
    <text evidence="12">Binds 1 zinc ion per subunit.</text>
</comment>
<dbReference type="NCBIfam" id="TIGR00435">
    <property type="entry name" value="cysS"/>
    <property type="match status" value="1"/>
</dbReference>
<feature type="binding site" evidence="12">
    <location>
        <position position="266"/>
    </location>
    <ligand>
        <name>Zn(2+)</name>
        <dbReference type="ChEBI" id="CHEBI:29105"/>
    </ligand>
</feature>
<evidence type="ECO:0000256" key="10">
    <source>
        <dbReference type="ARBA" id="ARBA00022917"/>
    </source>
</evidence>
<comment type="similarity">
    <text evidence="2 12">Belongs to the class-I aminoacyl-tRNA synthetase family.</text>
</comment>
<dbReference type="InterPro" id="IPR015273">
    <property type="entry name" value="Cys-tRNA-synt_Ia_DALR"/>
</dbReference>
<dbReference type="InterPro" id="IPR032678">
    <property type="entry name" value="tRNA-synt_1_cat_dom"/>
</dbReference>
<dbReference type="InterPro" id="IPR015803">
    <property type="entry name" value="Cys-tRNA-ligase"/>
</dbReference>
<protein>
    <recommendedName>
        <fullName evidence="12">Cysteine--tRNA ligase</fullName>
        <ecNumber evidence="12">6.1.1.16</ecNumber>
    </recommendedName>
    <alternativeName>
        <fullName evidence="12">Cysteinyl-tRNA synthetase</fullName>
        <shortName evidence="12">CysRS</shortName>
    </alternativeName>
</protein>
<comment type="subunit">
    <text evidence="3 12">Monomer.</text>
</comment>
<keyword evidence="7 12" id="KW-0547">Nucleotide-binding</keyword>
<dbReference type="GO" id="GO:0005524">
    <property type="term" value="F:ATP binding"/>
    <property type="evidence" value="ECO:0007669"/>
    <property type="project" value="UniProtKB-UniRule"/>
</dbReference>
<evidence type="ECO:0000256" key="7">
    <source>
        <dbReference type="ARBA" id="ARBA00022741"/>
    </source>
</evidence>
<dbReference type="PANTHER" id="PTHR10890">
    <property type="entry name" value="CYSTEINYL-TRNA SYNTHETASE"/>
    <property type="match status" value="1"/>
</dbReference>
<evidence type="ECO:0000256" key="5">
    <source>
        <dbReference type="ARBA" id="ARBA00022598"/>
    </source>
</evidence>
<evidence type="ECO:0000256" key="8">
    <source>
        <dbReference type="ARBA" id="ARBA00022833"/>
    </source>
</evidence>
<keyword evidence="4 12" id="KW-0963">Cytoplasm</keyword>
<evidence type="ECO:0000259" key="13">
    <source>
        <dbReference type="SMART" id="SM00840"/>
    </source>
</evidence>
<dbReference type="InterPro" id="IPR024909">
    <property type="entry name" value="Cys-tRNA/MSH_ligase"/>
</dbReference>
<keyword evidence="5 12" id="KW-0436">Ligase</keyword>
<dbReference type="EMBL" id="CACVAQ010000266">
    <property type="protein sequence ID" value="CAA6818475.1"/>
    <property type="molecule type" value="Genomic_DNA"/>
</dbReference>
<feature type="binding site" evidence="12">
    <location>
        <position position="262"/>
    </location>
    <ligand>
        <name>Zn(2+)</name>
        <dbReference type="ChEBI" id="CHEBI:29105"/>
    </ligand>
</feature>
<dbReference type="InterPro" id="IPR014729">
    <property type="entry name" value="Rossmann-like_a/b/a_fold"/>
</dbReference>
<gene>
    <name evidence="12" type="primary">cysS</name>
    <name evidence="14" type="ORF">HELGO_WM17559</name>
</gene>
<dbReference type="HAMAP" id="MF_00041">
    <property type="entry name" value="Cys_tRNA_synth"/>
    <property type="match status" value="1"/>
</dbReference>
<dbReference type="PRINTS" id="PR00983">
    <property type="entry name" value="TRNASYNTHCYS"/>
</dbReference>
<name>A0A6S6TGK0_9BACT</name>
<dbReference type="SMART" id="SM00840">
    <property type="entry name" value="DALR_2"/>
    <property type="match status" value="1"/>
</dbReference>
<dbReference type="SUPFAM" id="SSF47323">
    <property type="entry name" value="Anticodon-binding domain of a subclass of class I aminoacyl-tRNA synthetases"/>
    <property type="match status" value="1"/>
</dbReference>
<evidence type="ECO:0000256" key="2">
    <source>
        <dbReference type="ARBA" id="ARBA00005594"/>
    </source>
</evidence>
<evidence type="ECO:0000256" key="9">
    <source>
        <dbReference type="ARBA" id="ARBA00022840"/>
    </source>
</evidence>
<evidence type="ECO:0000256" key="3">
    <source>
        <dbReference type="ARBA" id="ARBA00011245"/>
    </source>
</evidence>
<dbReference type="InterPro" id="IPR009080">
    <property type="entry name" value="tRNAsynth_Ia_anticodon-bd"/>
</dbReference>
<reference evidence="14" key="1">
    <citation type="submission" date="2020-01" db="EMBL/GenBank/DDBJ databases">
        <authorList>
            <person name="Meier V. D."/>
            <person name="Meier V D."/>
        </authorList>
    </citation>
    <scope>NUCLEOTIDE SEQUENCE</scope>
    <source>
        <strain evidence="14">HLG_WM_MAG_10</strain>
    </source>
</reference>
<evidence type="ECO:0000256" key="6">
    <source>
        <dbReference type="ARBA" id="ARBA00022723"/>
    </source>
</evidence>
<keyword evidence="8 12" id="KW-0862">Zinc</keyword>
<feature type="short sequence motif" description="'KMSKS' region" evidence="12">
    <location>
        <begin position="294"/>
        <end position="298"/>
    </location>
</feature>
<feature type="short sequence motif" description="'HIGH' region" evidence="12">
    <location>
        <begin position="39"/>
        <end position="49"/>
    </location>
</feature>
<evidence type="ECO:0000256" key="12">
    <source>
        <dbReference type="HAMAP-Rule" id="MF_00041"/>
    </source>
</evidence>
<evidence type="ECO:0000256" key="11">
    <source>
        <dbReference type="ARBA" id="ARBA00023146"/>
    </source>
</evidence>
<sequence>MEQEFKPKYELTVTNTLTREKEKFESLTPGYVGMYVCGPTVYNEVHLGNCRTFFSFDLVYRYLMYLGYKVRYVRNITDVGHLVDDAEEGEGKIEKQARLEQLEPMEIVQKYTNGFHDVMAQLNALPPSIEPTATGHLIEQIEMVKTIIKNGYAYEMNGSVYFDTQKLVKEGTDVYNYGTLSGKKQDDLLTETRDDLKSQSEKRHPSDFAIWMKADENHIMKWPSPWSMGFPGWHLECSAMSTKYLGKHFDVHGGGMDLQFPHHENEVAQNVGACGCQPVKYWLHTNMLVLNGKKMSKSKGNSILPAELFTGENDILTQAYSPMSVRFFMLQAHYASTLNITDKGLQAAEKGYNRLMEAYHTLRDMEHTVEEQLTDDDAQINKMLDLAFEAMNDDFNTAAALAKLNIVIPKINAIQNGQLEMGTIRKGTLARMKQVFSDFIFEIFGLLDEDKEGASEEGNNLLDEAMNVIIELRQEARTNKDWATSDLIRDKLQKIGIQIKDSKDGAAWVKN</sequence>
<evidence type="ECO:0000313" key="14">
    <source>
        <dbReference type="EMBL" id="CAA6818475.1"/>
    </source>
</evidence>
<keyword evidence="11 12" id="KW-0030">Aminoacyl-tRNA synthetase</keyword>
<dbReference type="EC" id="6.1.1.16" evidence="12"/>
<evidence type="ECO:0000256" key="1">
    <source>
        <dbReference type="ARBA" id="ARBA00004496"/>
    </source>
</evidence>
<comment type="subcellular location">
    <subcellularLocation>
        <location evidence="1 12">Cytoplasm</location>
    </subcellularLocation>
</comment>
<feature type="binding site" evidence="12">
    <location>
        <position position="37"/>
    </location>
    <ligand>
        <name>Zn(2+)</name>
        <dbReference type="ChEBI" id="CHEBI:29105"/>
    </ligand>
</feature>
<dbReference type="CDD" id="cd00672">
    <property type="entry name" value="CysRS_core"/>
    <property type="match status" value="1"/>
</dbReference>
<dbReference type="InterPro" id="IPR056411">
    <property type="entry name" value="CysS_C"/>
</dbReference>
<dbReference type="Pfam" id="PF23493">
    <property type="entry name" value="CysS_C"/>
    <property type="match status" value="1"/>
</dbReference>
<organism evidence="14">
    <name type="scientific">uncultured Aureispira sp</name>
    <dbReference type="NCBI Taxonomy" id="1331704"/>
    <lineage>
        <taxon>Bacteria</taxon>
        <taxon>Pseudomonadati</taxon>
        <taxon>Bacteroidota</taxon>
        <taxon>Saprospiria</taxon>
        <taxon>Saprospirales</taxon>
        <taxon>Saprospiraceae</taxon>
        <taxon>Aureispira</taxon>
        <taxon>environmental samples</taxon>
    </lineage>
</organism>
<dbReference type="Pfam" id="PF09190">
    <property type="entry name" value="DALR_2"/>
    <property type="match status" value="1"/>
</dbReference>
<dbReference type="Gene3D" id="3.40.50.620">
    <property type="entry name" value="HUPs"/>
    <property type="match status" value="1"/>
</dbReference>
<comment type="catalytic activity">
    <reaction evidence="12">
        <text>tRNA(Cys) + L-cysteine + ATP = L-cysteinyl-tRNA(Cys) + AMP + diphosphate</text>
        <dbReference type="Rhea" id="RHEA:17773"/>
        <dbReference type="Rhea" id="RHEA-COMP:9661"/>
        <dbReference type="Rhea" id="RHEA-COMP:9679"/>
        <dbReference type="ChEBI" id="CHEBI:30616"/>
        <dbReference type="ChEBI" id="CHEBI:33019"/>
        <dbReference type="ChEBI" id="CHEBI:35235"/>
        <dbReference type="ChEBI" id="CHEBI:78442"/>
        <dbReference type="ChEBI" id="CHEBI:78517"/>
        <dbReference type="ChEBI" id="CHEBI:456215"/>
        <dbReference type="EC" id="6.1.1.16"/>
    </reaction>
</comment>
<dbReference type="GO" id="GO:0008270">
    <property type="term" value="F:zinc ion binding"/>
    <property type="evidence" value="ECO:0007669"/>
    <property type="project" value="UniProtKB-UniRule"/>
</dbReference>
<keyword evidence="6 12" id="KW-0479">Metal-binding</keyword>
<accession>A0A6S6TGK0</accession>
<feature type="binding site" evidence="12">
    <location>
        <position position="297"/>
    </location>
    <ligand>
        <name>ATP</name>
        <dbReference type="ChEBI" id="CHEBI:30616"/>
    </ligand>
</feature>
<dbReference type="AlphaFoldDB" id="A0A6S6TGK0"/>
<proteinExistence type="inferred from homology"/>
<keyword evidence="9 12" id="KW-0067">ATP-binding</keyword>
<dbReference type="GO" id="GO:0004817">
    <property type="term" value="F:cysteine-tRNA ligase activity"/>
    <property type="evidence" value="ECO:0007669"/>
    <property type="project" value="UniProtKB-UniRule"/>
</dbReference>
<dbReference type="GO" id="GO:0005829">
    <property type="term" value="C:cytosol"/>
    <property type="evidence" value="ECO:0007669"/>
    <property type="project" value="TreeGrafter"/>
</dbReference>
<evidence type="ECO:0000256" key="4">
    <source>
        <dbReference type="ARBA" id="ARBA00022490"/>
    </source>
</evidence>
<dbReference type="Pfam" id="PF01406">
    <property type="entry name" value="tRNA-synt_1e"/>
    <property type="match status" value="1"/>
</dbReference>
<dbReference type="SUPFAM" id="SSF52374">
    <property type="entry name" value="Nucleotidylyl transferase"/>
    <property type="match status" value="1"/>
</dbReference>
<dbReference type="PANTHER" id="PTHR10890:SF3">
    <property type="entry name" value="CYSTEINE--TRNA LIGASE, CYTOPLASMIC"/>
    <property type="match status" value="1"/>
</dbReference>
<feature type="domain" description="Cysteinyl-tRNA synthetase class Ia DALR" evidence="13">
    <location>
        <begin position="387"/>
        <end position="455"/>
    </location>
</feature>
<dbReference type="GO" id="GO:0006423">
    <property type="term" value="P:cysteinyl-tRNA aminoacylation"/>
    <property type="evidence" value="ECO:0007669"/>
    <property type="project" value="UniProtKB-UniRule"/>
</dbReference>